<name>A0ACB6SFD0_9PLEO</name>
<accession>A0ACB6SFD0</accession>
<organism evidence="1 2">
    <name type="scientific">Macroventuria anomochaeta</name>
    <dbReference type="NCBI Taxonomy" id="301207"/>
    <lineage>
        <taxon>Eukaryota</taxon>
        <taxon>Fungi</taxon>
        <taxon>Dikarya</taxon>
        <taxon>Ascomycota</taxon>
        <taxon>Pezizomycotina</taxon>
        <taxon>Dothideomycetes</taxon>
        <taxon>Pleosporomycetidae</taxon>
        <taxon>Pleosporales</taxon>
        <taxon>Pleosporineae</taxon>
        <taxon>Didymellaceae</taxon>
        <taxon>Macroventuria</taxon>
    </lineage>
</organism>
<dbReference type="EMBL" id="MU006703">
    <property type="protein sequence ID" value="KAF2632024.1"/>
    <property type="molecule type" value="Genomic_DNA"/>
</dbReference>
<gene>
    <name evidence="1" type="ORF">BU25DRAFT_417787</name>
</gene>
<protein>
    <submittedName>
        <fullName evidence="1">Uncharacterized protein</fullName>
    </submittedName>
</protein>
<sequence length="255" mass="29086">MAPLERMLIVMDTRWIDKHVSLVRLRGEAGKEAVCHTLMRRTYRGWRRGFDTSGLTPAASIRQVAPSYQKQSTRCYRWYQESNICFAYLKDVTIEFPYRNGQWPMFDCSHGAGLFKNSLRHGSSSSSRMTGHSLRIHAQALAHRPLDSVSVAQRMSWASSRMKTRPKDIAYGLLGLFDVNMPLLLQKEIIKESDDQPLFAWSQTRTRSDMLCGLLADFPANFASASAIVLVRDLKISNPYSGRDMQFLAVDEDRT</sequence>
<comment type="caution">
    <text evidence="1">The sequence shown here is derived from an EMBL/GenBank/DDBJ whole genome shotgun (WGS) entry which is preliminary data.</text>
</comment>
<proteinExistence type="predicted"/>
<evidence type="ECO:0000313" key="2">
    <source>
        <dbReference type="Proteomes" id="UP000799754"/>
    </source>
</evidence>
<keyword evidence="2" id="KW-1185">Reference proteome</keyword>
<reference evidence="1" key="1">
    <citation type="journal article" date="2020" name="Stud. Mycol.">
        <title>101 Dothideomycetes genomes: a test case for predicting lifestyles and emergence of pathogens.</title>
        <authorList>
            <person name="Haridas S."/>
            <person name="Albert R."/>
            <person name="Binder M."/>
            <person name="Bloem J."/>
            <person name="Labutti K."/>
            <person name="Salamov A."/>
            <person name="Andreopoulos B."/>
            <person name="Baker S."/>
            <person name="Barry K."/>
            <person name="Bills G."/>
            <person name="Bluhm B."/>
            <person name="Cannon C."/>
            <person name="Castanera R."/>
            <person name="Culley D."/>
            <person name="Daum C."/>
            <person name="Ezra D."/>
            <person name="Gonzalez J."/>
            <person name="Henrissat B."/>
            <person name="Kuo A."/>
            <person name="Liang C."/>
            <person name="Lipzen A."/>
            <person name="Lutzoni F."/>
            <person name="Magnuson J."/>
            <person name="Mondo S."/>
            <person name="Nolan M."/>
            <person name="Ohm R."/>
            <person name="Pangilinan J."/>
            <person name="Park H.-J."/>
            <person name="Ramirez L."/>
            <person name="Alfaro M."/>
            <person name="Sun H."/>
            <person name="Tritt A."/>
            <person name="Yoshinaga Y."/>
            <person name="Zwiers L.-H."/>
            <person name="Turgeon B."/>
            <person name="Goodwin S."/>
            <person name="Spatafora J."/>
            <person name="Crous P."/>
            <person name="Grigoriev I."/>
        </authorList>
    </citation>
    <scope>NUCLEOTIDE SEQUENCE</scope>
    <source>
        <strain evidence="1">CBS 525.71</strain>
    </source>
</reference>
<dbReference type="Proteomes" id="UP000799754">
    <property type="component" value="Unassembled WGS sequence"/>
</dbReference>
<evidence type="ECO:0000313" key="1">
    <source>
        <dbReference type="EMBL" id="KAF2632024.1"/>
    </source>
</evidence>